<accession>A0AB73FVK9</accession>
<name>A0AB73FVK9_9BURK</name>
<dbReference type="AlphaFoldDB" id="A0AB73FVK9"/>
<proteinExistence type="predicted"/>
<dbReference type="Proteomes" id="UP000061665">
    <property type="component" value="Unassembled WGS sequence"/>
</dbReference>
<dbReference type="EMBL" id="LOZE01000120">
    <property type="protein sequence ID" value="KVM23926.1"/>
    <property type="molecule type" value="Genomic_DNA"/>
</dbReference>
<organism evidence="1 2">
    <name type="scientific">Burkholderia ubonensis</name>
    <dbReference type="NCBI Taxonomy" id="101571"/>
    <lineage>
        <taxon>Bacteria</taxon>
        <taxon>Pseudomonadati</taxon>
        <taxon>Pseudomonadota</taxon>
        <taxon>Betaproteobacteria</taxon>
        <taxon>Burkholderiales</taxon>
        <taxon>Burkholderiaceae</taxon>
        <taxon>Burkholderia</taxon>
        <taxon>Burkholderia cepacia complex</taxon>
    </lineage>
</organism>
<evidence type="ECO:0000313" key="1">
    <source>
        <dbReference type="EMBL" id="KVM23926.1"/>
    </source>
</evidence>
<reference evidence="1 2" key="1">
    <citation type="submission" date="2015-11" db="EMBL/GenBank/DDBJ databases">
        <title>Expanding the genomic diversity of Burkholderia species for the development of highly accurate diagnostics.</title>
        <authorList>
            <person name="Sahl J."/>
            <person name="Keim P."/>
            <person name="Wagner D."/>
        </authorList>
    </citation>
    <scope>NUCLEOTIDE SEQUENCE [LARGE SCALE GENOMIC DNA]</scope>
    <source>
        <strain evidence="1 2">MSMB2058</strain>
    </source>
</reference>
<sequence>MGGEVRAAIGRYFKAGPVAGAYPASLEDLAKDPRYPGTVRYLRKVYPDPIDAKSDWETIAGPGSIIMGVFSQADGEPLKQGNFQPDDEDFAGER</sequence>
<gene>
    <name evidence="1" type="ORF">WJ53_17575</name>
</gene>
<comment type="caution">
    <text evidence="1">The sequence shown here is derived from an EMBL/GenBank/DDBJ whole genome shotgun (WGS) entry which is preliminary data.</text>
</comment>
<evidence type="ECO:0000313" key="2">
    <source>
        <dbReference type="Proteomes" id="UP000061665"/>
    </source>
</evidence>
<protein>
    <submittedName>
        <fullName evidence="1">Uncharacterized protein</fullName>
    </submittedName>
</protein>